<dbReference type="PANTHER" id="PTHR36848:SF2">
    <property type="entry name" value="SECRETED PROTEIN"/>
    <property type="match status" value="1"/>
</dbReference>
<dbReference type="AlphaFoldDB" id="A0A6M1RVY3"/>
<keyword evidence="4" id="KW-1185">Reference proteome</keyword>
<dbReference type="Pfam" id="PF17132">
    <property type="entry name" value="Glyco_hydro_106"/>
    <property type="match status" value="1"/>
</dbReference>
<dbReference type="EMBL" id="JAAKYA010000042">
    <property type="protein sequence ID" value="NGO38962.1"/>
    <property type="molecule type" value="Genomic_DNA"/>
</dbReference>
<proteinExistence type="predicted"/>
<dbReference type="RefSeq" id="WP_205880825.1">
    <property type="nucleotide sequence ID" value="NZ_JAAKYA010000042.1"/>
</dbReference>
<dbReference type="InterPro" id="IPR008979">
    <property type="entry name" value="Galactose-bd-like_sf"/>
</dbReference>
<dbReference type="Proteomes" id="UP000477311">
    <property type="component" value="Unassembled WGS sequence"/>
</dbReference>
<evidence type="ECO:0000256" key="1">
    <source>
        <dbReference type="SAM" id="MobiDB-lite"/>
    </source>
</evidence>
<comment type="caution">
    <text evidence="3">The sequence shown here is derived from an EMBL/GenBank/DDBJ whole genome shotgun (WGS) entry which is preliminary data.</text>
</comment>
<reference evidence="3 4" key="1">
    <citation type="submission" date="2020-02" db="EMBL/GenBank/DDBJ databases">
        <title>Draft genome sequence of Limisphaera ngatamarikiensis NGM72.4T, a thermophilic Verrucomicrobia grouped in subdivision 3.</title>
        <authorList>
            <person name="Carere C.R."/>
            <person name="Steen J."/>
            <person name="Hugenholtz P."/>
            <person name="Stott M.B."/>
        </authorList>
    </citation>
    <scope>NUCLEOTIDE SEQUENCE [LARGE SCALE GENOMIC DNA]</scope>
    <source>
        <strain evidence="3 4">NGM72.4</strain>
    </source>
</reference>
<name>A0A6M1RVY3_9BACT</name>
<evidence type="ECO:0000313" key="3">
    <source>
        <dbReference type="EMBL" id="NGO38962.1"/>
    </source>
</evidence>
<dbReference type="SUPFAM" id="SSF49785">
    <property type="entry name" value="Galactose-binding domain-like"/>
    <property type="match status" value="1"/>
</dbReference>
<protein>
    <recommendedName>
        <fullName evidence="5">Glycoside hydrolase</fullName>
    </recommendedName>
</protein>
<feature type="region of interest" description="Disordered" evidence="1">
    <location>
        <begin position="1187"/>
        <end position="1213"/>
    </location>
</feature>
<feature type="chain" id="PRO_5026687814" description="Glycoside hydrolase" evidence="2">
    <location>
        <begin position="29"/>
        <end position="1245"/>
    </location>
</feature>
<accession>A0A6M1RVY3</accession>
<dbReference type="PANTHER" id="PTHR36848">
    <property type="entry name" value="DNA-BINDING PROTEIN (PUTATIVE SECRETED PROTEIN)-RELATED"/>
    <property type="match status" value="1"/>
</dbReference>
<evidence type="ECO:0008006" key="5">
    <source>
        <dbReference type="Google" id="ProtNLM"/>
    </source>
</evidence>
<evidence type="ECO:0000313" key="4">
    <source>
        <dbReference type="Proteomes" id="UP000477311"/>
    </source>
</evidence>
<feature type="signal peptide" evidence="2">
    <location>
        <begin position="1"/>
        <end position="28"/>
    </location>
</feature>
<sequence length="1245" mass="140767">MRTCMLRGLLWVPGLLLLTSGMVLSAHAVDATAVKRLLADPPRHYTSAPLWVWNDAMTEEQVRDTLRDLCSQQIRQVFIHPRPGLMTPYLGLEWFRLWKVALDEAERLDMNVWIYDENSYPSGFAGGWVPELMPESRGMGLHFFETNAPPEWTTDTVAVFQLGDDDARDVSGRVRSGETLPHGRYWVAVIRQAENSPWHGNRFYVNLLTEGVTEKFLEVTLGAYRREVGGQFGHRIPGVFTDEPNIRPAGGFPWCPDLPEQFEKRRGYDLLAHLPALARELGDWRRVRHDYFRTLNELFIERWARPYYEWCEAHGLSFTGYYWDHEWPQCLNVPDNMAMAAWQHIPGIDCLMNQYAEHTRAQFGNVRFCREISSVANQLGRKRTLVELYGAGGWDLRFEDMKRIADWLLVLGINLMDEHLSYVTLRGARKRDHPQSFSYHEPWWEAYQVHARYLARLSAVMSQGEQINRILVLEPTSTAWMYQGHEAGLRQLGDSFFNLLMRLEAAQIEYDLGCESILAEHAAVEGNRLRVGRRLYDVLVLPPLCENISSNLLELGDRFREAGGRVLCLRAAPARVDGALSPRPAHWATRTGWVATDPSRVVEALHRLAPPQGVRIIRAAADRGILFHHRRHIDDGQILLLVNTSMQEPSAGTIESDLQGVERWDPYTGAVEPYPFQNTSNGLRADFRLPPSGSLLLFLSRQPLEPGRPVREEIRPVPPIRLAGGLATHPAGREEDVDAFLEIQRLEPNVLTLDYVDVSAAGETRSNVYFYRANQFVWQKHGVERSPWDNAVQFKDELISRTFPPDSGFTVSYRFSIEGAVPPDLALVVERPDLYTITCNGRAVEPVPGAWWLDKAFGRISLASTARTGENVVTLTARPFTMLHELEPAYVLGSFALKPVARGFAITPDTPIQLGRAQPRPAHGYNPDGTAWLTVGIGFQEGREDRAPYVIFDLGQVTNVNRIKIWNYNEAHVRDLTLRGAGRIRIRAGAEPDSMNEELGTFHLRRAPGGAYDTPDILPVSDRAVRYVRLDILSNLRGVEYPAEGTPEDHGFVGLSEVQFYTAEDHRLANVRVHQVSSELASHRRNAIHLVDGSGLDETHGLGWNTQGHPFYGAGVAYRQRYALPHPEGRYFVRLQGWQGSVARVNVNGQRVGYILAPPWELEVTRQLRPGTNVVEVVVIGTLKNTLGPHHGDPRPGSAWPAMFQEGPEEGPPPGVRYSTIAYGLFRPFRLEQHLPRTDLRPEGL</sequence>
<evidence type="ECO:0000256" key="2">
    <source>
        <dbReference type="SAM" id="SignalP"/>
    </source>
</evidence>
<organism evidence="3 4">
    <name type="scientific">Limisphaera ngatamarikiensis</name>
    <dbReference type="NCBI Taxonomy" id="1324935"/>
    <lineage>
        <taxon>Bacteria</taxon>
        <taxon>Pseudomonadati</taxon>
        <taxon>Verrucomicrobiota</taxon>
        <taxon>Verrucomicrobiia</taxon>
        <taxon>Limisphaerales</taxon>
        <taxon>Limisphaeraceae</taxon>
        <taxon>Limisphaera</taxon>
    </lineage>
</organism>
<keyword evidence="2" id="KW-0732">Signal</keyword>
<gene>
    <name evidence="3" type="ORF">G4L39_06075</name>
</gene>
<dbReference type="InterPro" id="IPR053161">
    <property type="entry name" value="Ulvan_degrading_GH"/>
</dbReference>
<dbReference type="Gene3D" id="2.60.120.260">
    <property type="entry name" value="Galactose-binding domain-like"/>
    <property type="match status" value="2"/>
</dbReference>